<feature type="non-terminal residue" evidence="10">
    <location>
        <position position="1"/>
    </location>
</feature>
<evidence type="ECO:0000259" key="8">
    <source>
        <dbReference type="SMART" id="SM00093"/>
    </source>
</evidence>
<dbReference type="RefSeq" id="XP_015275443.1">
    <property type="nucleotide sequence ID" value="XM_015419957.1"/>
</dbReference>
<evidence type="ECO:0000256" key="1">
    <source>
        <dbReference type="ARBA" id="ARBA00004123"/>
    </source>
</evidence>
<evidence type="ECO:0000256" key="6">
    <source>
        <dbReference type="ARBA" id="ARBA00023242"/>
    </source>
</evidence>
<dbReference type="InterPro" id="IPR036186">
    <property type="entry name" value="Serpin_sf"/>
</dbReference>
<organism evidence="9 10">
    <name type="scientific">Gekko japonicus</name>
    <name type="common">Schlegel's Japanese gecko</name>
    <dbReference type="NCBI Taxonomy" id="146911"/>
    <lineage>
        <taxon>Eukaryota</taxon>
        <taxon>Metazoa</taxon>
        <taxon>Chordata</taxon>
        <taxon>Craniata</taxon>
        <taxon>Vertebrata</taxon>
        <taxon>Euteleostomi</taxon>
        <taxon>Lepidosauria</taxon>
        <taxon>Squamata</taxon>
        <taxon>Bifurcata</taxon>
        <taxon>Gekkota</taxon>
        <taxon>Gekkonidae</taxon>
        <taxon>Gekkoninae</taxon>
        <taxon>Gekko</taxon>
    </lineage>
</organism>
<accession>A0ABM1KP06</accession>
<evidence type="ECO:0000256" key="7">
    <source>
        <dbReference type="ARBA" id="ARBA00041146"/>
    </source>
</evidence>
<keyword evidence="5" id="KW-0646">Protease inhibitor</keyword>
<dbReference type="GeneID" id="107117792"/>
<dbReference type="Gene3D" id="2.30.39.10">
    <property type="entry name" value="Alpha-1-antitrypsin, domain 1"/>
    <property type="match status" value="1"/>
</dbReference>
<gene>
    <name evidence="10" type="primary">SERPINB10</name>
</gene>
<dbReference type="Gene3D" id="3.30.497.10">
    <property type="entry name" value="Antithrombin, subunit I, domain 2"/>
    <property type="match status" value="1"/>
</dbReference>
<evidence type="ECO:0000313" key="9">
    <source>
        <dbReference type="Proteomes" id="UP000694871"/>
    </source>
</evidence>
<dbReference type="InterPro" id="IPR023795">
    <property type="entry name" value="Serpin_CS"/>
</dbReference>
<dbReference type="InterPro" id="IPR023796">
    <property type="entry name" value="Serpin_dom"/>
</dbReference>
<proteinExistence type="inferred from homology"/>
<comment type="similarity">
    <text evidence="3">Belongs to the serpin family. Ov-serpin subfamily.</text>
</comment>
<keyword evidence="6" id="KW-0539">Nucleus</keyword>
<dbReference type="PANTHER" id="PTHR11461">
    <property type="entry name" value="SERINE PROTEASE INHIBITOR, SERPIN"/>
    <property type="match status" value="1"/>
</dbReference>
<dbReference type="InterPro" id="IPR000215">
    <property type="entry name" value="Serpin_fam"/>
</dbReference>
<keyword evidence="4" id="KW-0963">Cytoplasm</keyword>
<evidence type="ECO:0000256" key="4">
    <source>
        <dbReference type="ARBA" id="ARBA00022490"/>
    </source>
</evidence>
<dbReference type="PROSITE" id="PS00284">
    <property type="entry name" value="SERPIN"/>
    <property type="match status" value="1"/>
</dbReference>
<sequence length="322" mass="37014">ELDSKNEEVHQGFQEQISEINQPKSTYVLKTANRLYGEKTYPFLTEFMDLTKKYYHAEAQEVNFITAADQVRSEINLWVESQTDRKIKNLLPKGAVNSETAMVLVNAIYFKGNWENRFREEQTTNADFRLSKTTSTSVQMMFLRETLPVFHISILKVTILELPYVNKELSMLILLPDDITDESTGLQLLEKELTYERLSIWTSSEMMEKTTVEVHLPKFRLTENYDLKTTLSSLGMTDAFSRGQANFTGMSKNNDLFLSEVYHKAFVEVNEEGTEASAATAAVVTTRSSGEPVVFKVDHPFLFFIRHNKNKSILFFGRFCTP</sequence>
<name>A0ABM1KP06_GEKJA</name>
<evidence type="ECO:0000256" key="3">
    <source>
        <dbReference type="ARBA" id="ARBA00006426"/>
    </source>
</evidence>
<dbReference type="PANTHER" id="PTHR11461:SF175">
    <property type="entry name" value="SERPIN B10"/>
    <property type="match status" value="1"/>
</dbReference>
<evidence type="ECO:0000256" key="5">
    <source>
        <dbReference type="ARBA" id="ARBA00022690"/>
    </source>
</evidence>
<dbReference type="Pfam" id="PF00079">
    <property type="entry name" value="Serpin"/>
    <property type="match status" value="1"/>
</dbReference>
<dbReference type="InterPro" id="IPR042178">
    <property type="entry name" value="Serpin_sf_1"/>
</dbReference>
<evidence type="ECO:0000256" key="2">
    <source>
        <dbReference type="ARBA" id="ARBA00004496"/>
    </source>
</evidence>
<dbReference type="InterPro" id="IPR042185">
    <property type="entry name" value="Serpin_sf_2"/>
</dbReference>
<feature type="domain" description="Serpin" evidence="8">
    <location>
        <begin position="1"/>
        <end position="322"/>
    </location>
</feature>
<dbReference type="Proteomes" id="UP000694871">
    <property type="component" value="Unplaced"/>
</dbReference>
<reference evidence="10" key="1">
    <citation type="submission" date="2025-08" db="UniProtKB">
        <authorList>
            <consortium name="RefSeq"/>
        </authorList>
    </citation>
    <scope>IDENTIFICATION</scope>
</reference>
<dbReference type="SMART" id="SM00093">
    <property type="entry name" value="SERPIN"/>
    <property type="match status" value="1"/>
</dbReference>
<protein>
    <recommendedName>
        <fullName evidence="7">Serpin B10</fullName>
    </recommendedName>
</protein>
<evidence type="ECO:0000313" key="10">
    <source>
        <dbReference type="RefSeq" id="XP_015275443.1"/>
    </source>
</evidence>
<dbReference type="SUPFAM" id="SSF56574">
    <property type="entry name" value="Serpins"/>
    <property type="match status" value="1"/>
</dbReference>
<comment type="subcellular location">
    <subcellularLocation>
        <location evidence="2">Cytoplasm</location>
    </subcellularLocation>
    <subcellularLocation>
        <location evidence="1">Nucleus</location>
    </subcellularLocation>
</comment>
<keyword evidence="9" id="KW-1185">Reference proteome</keyword>